<evidence type="ECO:0000313" key="2">
    <source>
        <dbReference type="EMBL" id="ARN21003.1"/>
    </source>
</evidence>
<dbReference type="EMBL" id="CP015118">
    <property type="protein sequence ID" value="ARN21003.1"/>
    <property type="molecule type" value="Genomic_DNA"/>
</dbReference>
<feature type="compositionally biased region" description="Basic and acidic residues" evidence="1">
    <location>
        <begin position="13"/>
        <end position="34"/>
    </location>
</feature>
<dbReference type="Proteomes" id="UP000193427">
    <property type="component" value="Chromosome"/>
</dbReference>
<proteinExistence type="predicted"/>
<sequence>MKSSIGTTTPDTEADRDADGVPDQAERDFAEDGRPAASRPVPPPKHGEPANAPDDGGLESSRPQHGAVLPPAPN</sequence>
<name>A0A1W6L9U5_9BURK</name>
<gene>
    <name evidence="2" type="ORF">A4W93_14480</name>
</gene>
<dbReference type="KEGG" id="rgu:A4W93_14480"/>
<evidence type="ECO:0000256" key="1">
    <source>
        <dbReference type="SAM" id="MobiDB-lite"/>
    </source>
</evidence>
<dbReference type="STRING" id="946333.A4W93_14480"/>
<feature type="region of interest" description="Disordered" evidence="1">
    <location>
        <begin position="1"/>
        <end position="74"/>
    </location>
</feature>
<organism evidence="2 3">
    <name type="scientific">Piscinibacter gummiphilus</name>
    <dbReference type="NCBI Taxonomy" id="946333"/>
    <lineage>
        <taxon>Bacteria</taxon>
        <taxon>Pseudomonadati</taxon>
        <taxon>Pseudomonadota</taxon>
        <taxon>Betaproteobacteria</taxon>
        <taxon>Burkholderiales</taxon>
        <taxon>Sphaerotilaceae</taxon>
        <taxon>Piscinibacter</taxon>
    </lineage>
</organism>
<evidence type="ECO:0000313" key="3">
    <source>
        <dbReference type="Proteomes" id="UP000193427"/>
    </source>
</evidence>
<accession>A0A1W6L9U5</accession>
<dbReference type="RefSeq" id="WP_099959906.1">
    <property type="nucleotide sequence ID" value="NZ_BSPR01000004.1"/>
</dbReference>
<feature type="compositionally biased region" description="Polar residues" evidence="1">
    <location>
        <begin position="1"/>
        <end position="11"/>
    </location>
</feature>
<keyword evidence="3" id="KW-1185">Reference proteome</keyword>
<dbReference type="AlphaFoldDB" id="A0A1W6L9U5"/>
<protein>
    <submittedName>
        <fullName evidence="2">Uncharacterized protein</fullName>
    </submittedName>
</protein>
<reference evidence="2 3" key="1">
    <citation type="submission" date="2016-04" db="EMBL/GenBank/DDBJ databases">
        <title>Complete genome sequence of natural rubber-degrading, novel Gram-negative bacterium, Rhizobacter gummiphilus strain NS21.</title>
        <authorList>
            <person name="Tabata M."/>
            <person name="Kasai D."/>
            <person name="Fukuda M."/>
        </authorList>
    </citation>
    <scope>NUCLEOTIDE SEQUENCE [LARGE SCALE GENOMIC DNA]</scope>
    <source>
        <strain evidence="2 3">NS21</strain>
    </source>
</reference>